<organism evidence="1 2">
    <name type="scientific">Maledivibacter halophilus</name>
    <dbReference type="NCBI Taxonomy" id="36842"/>
    <lineage>
        <taxon>Bacteria</taxon>
        <taxon>Bacillati</taxon>
        <taxon>Bacillota</taxon>
        <taxon>Clostridia</taxon>
        <taxon>Peptostreptococcales</taxon>
        <taxon>Caminicellaceae</taxon>
        <taxon>Maledivibacter</taxon>
    </lineage>
</organism>
<accession>A0A1T5LLX3</accession>
<dbReference type="EMBL" id="FUZT01000007">
    <property type="protein sequence ID" value="SKC76884.1"/>
    <property type="molecule type" value="Genomic_DNA"/>
</dbReference>
<gene>
    <name evidence="1" type="ORF">SAMN02194393_03055</name>
</gene>
<name>A0A1T5LLX3_9FIRM</name>
<evidence type="ECO:0008006" key="3">
    <source>
        <dbReference type="Google" id="ProtNLM"/>
    </source>
</evidence>
<proteinExistence type="predicted"/>
<dbReference type="AlphaFoldDB" id="A0A1T5LLX3"/>
<dbReference type="Proteomes" id="UP000190285">
    <property type="component" value="Unassembled WGS sequence"/>
</dbReference>
<evidence type="ECO:0000313" key="2">
    <source>
        <dbReference type="Proteomes" id="UP000190285"/>
    </source>
</evidence>
<reference evidence="1 2" key="1">
    <citation type="submission" date="2017-02" db="EMBL/GenBank/DDBJ databases">
        <authorList>
            <person name="Peterson S.W."/>
        </authorList>
    </citation>
    <scope>NUCLEOTIDE SEQUENCE [LARGE SCALE GENOMIC DNA]</scope>
    <source>
        <strain evidence="1 2">M1</strain>
    </source>
</reference>
<dbReference type="STRING" id="36842.SAMN02194393_03055"/>
<evidence type="ECO:0000313" key="1">
    <source>
        <dbReference type="EMBL" id="SKC76884.1"/>
    </source>
</evidence>
<dbReference type="OrthoDB" id="9779930at2"/>
<protein>
    <recommendedName>
        <fullName evidence="3">Transposase, Mutator family</fullName>
    </recommendedName>
</protein>
<sequence length="62" mass="7297">MLRKFKNTLRSSFLKAMFKDALQEMLEAELDVELSYEKEDINGEFEPTVISKNIRNISKIED</sequence>
<keyword evidence="2" id="KW-1185">Reference proteome</keyword>